<dbReference type="SUPFAM" id="SSF53756">
    <property type="entry name" value="UDP-Glycosyltransferase/glycogen phosphorylase"/>
    <property type="match status" value="1"/>
</dbReference>
<accession>A0ABC9APC2</accession>
<proteinExistence type="inferred from homology"/>
<reference evidence="5 6" key="2">
    <citation type="submission" date="2024-10" db="EMBL/GenBank/DDBJ databases">
        <authorList>
            <person name="Ryan C."/>
        </authorList>
    </citation>
    <scope>NUCLEOTIDE SEQUENCE [LARGE SCALE GENOMIC DNA]</scope>
</reference>
<dbReference type="PANTHER" id="PTHR11926:SF1534">
    <property type="entry name" value="GLYCOSYLTRANSFERASE"/>
    <property type="match status" value="1"/>
</dbReference>
<keyword evidence="3" id="KW-0328">Glycosyltransferase</keyword>
<dbReference type="EMBL" id="OZ075131">
    <property type="protein sequence ID" value="CAL4981307.1"/>
    <property type="molecule type" value="Genomic_DNA"/>
</dbReference>
<keyword evidence="6" id="KW-1185">Reference proteome</keyword>
<dbReference type="CDD" id="cd03784">
    <property type="entry name" value="GT1_Gtf-like"/>
    <property type="match status" value="1"/>
</dbReference>
<dbReference type="GO" id="GO:0016757">
    <property type="term" value="F:glycosyltransferase activity"/>
    <property type="evidence" value="ECO:0007669"/>
    <property type="project" value="UniProtKB-KW"/>
</dbReference>
<dbReference type="InterPro" id="IPR035595">
    <property type="entry name" value="UDP_glycos_trans_CS"/>
</dbReference>
<gene>
    <name evidence="5" type="ORF">URODEC1_LOCUS56078</name>
</gene>
<dbReference type="Pfam" id="PF00201">
    <property type="entry name" value="UDPGT"/>
    <property type="match status" value="1"/>
</dbReference>
<keyword evidence="2 3" id="KW-0808">Transferase</keyword>
<evidence type="ECO:0000313" key="5">
    <source>
        <dbReference type="EMBL" id="CAL4981307.1"/>
    </source>
</evidence>
<dbReference type="InterPro" id="IPR002213">
    <property type="entry name" value="UDP_glucos_trans"/>
</dbReference>
<dbReference type="PROSITE" id="PS00375">
    <property type="entry name" value="UDPGT"/>
    <property type="match status" value="1"/>
</dbReference>
<dbReference type="AlphaFoldDB" id="A0ABC9APC2"/>
<evidence type="ECO:0000256" key="2">
    <source>
        <dbReference type="ARBA" id="ARBA00022679"/>
    </source>
</evidence>
<comment type="similarity">
    <text evidence="1 3">Belongs to the UDP-glycosyltransferase family.</text>
</comment>
<evidence type="ECO:0000313" key="6">
    <source>
        <dbReference type="Proteomes" id="UP001497457"/>
    </source>
</evidence>
<name>A0ABC9APC2_9POAL</name>
<protein>
    <recommendedName>
        <fullName evidence="4">Glycosyltransferase</fullName>
        <ecNumber evidence="4">2.4.1.-</ecNumber>
    </recommendedName>
</protein>
<reference evidence="6" key="1">
    <citation type="submission" date="2024-06" db="EMBL/GenBank/DDBJ databases">
        <authorList>
            <person name="Ryan C."/>
        </authorList>
    </citation>
    <scope>NUCLEOTIDE SEQUENCE [LARGE SCALE GENOMIC DNA]</scope>
</reference>
<evidence type="ECO:0000256" key="3">
    <source>
        <dbReference type="RuleBase" id="RU003718"/>
    </source>
</evidence>
<dbReference type="FunFam" id="3.40.50.2000:FF:000019">
    <property type="entry name" value="Glycosyltransferase"/>
    <property type="match status" value="1"/>
</dbReference>
<dbReference type="PANTHER" id="PTHR11926">
    <property type="entry name" value="GLUCOSYL/GLUCURONOSYL TRANSFERASES"/>
    <property type="match status" value="1"/>
</dbReference>
<sequence>MLAKEEDSMSTATPKPHFLIVTYPAHGHINPARHLARRLLLRYGATVTIATAVSAYRKMFPDAVDKHEHLDGATGIRYAHYSDGYDDGFSWAAAQSRNDYMIRARAVGSRTLGGVLARLRDAGHPATLLVYTLALSWAADVARSHSTPAALYWIQPITVLAAYLHYFLGTDGVDKTIAAAAQKTAGPWTTVRVPGLLPLCLRDLPSLMTIAPDDDDHPDASVLAAYRELADVLLREGHHHTVLANTFDAMEPEAVASLRQLNLDVMTIGPVLSFLDGATASEQNAPKPQSGGDLFQEDGKDYLKWLDDQPAASVVYIAFGGLSVMSRRQIVEITRGLEESGRPFLWVLRKDNRGEEYSVDAATHGCERGVVVEWCDQVRVLSNRAVGCFITHCGWNSTLESVASGVPVVGMPQWGEQATNAWLVEQQLGTGVRAAVSEDGVLEAVELQRCIDIATSGTMRAKATFWCEKARDAVAEGGSSQKNLRGIEFQMGRHDWRHEARH</sequence>
<evidence type="ECO:0000256" key="1">
    <source>
        <dbReference type="ARBA" id="ARBA00009995"/>
    </source>
</evidence>
<dbReference type="Proteomes" id="UP001497457">
    <property type="component" value="Chromosome 21rd"/>
</dbReference>
<dbReference type="Gene3D" id="3.40.50.2000">
    <property type="entry name" value="Glycogen Phosphorylase B"/>
    <property type="match status" value="2"/>
</dbReference>
<dbReference type="EC" id="2.4.1.-" evidence="4"/>
<evidence type="ECO:0000256" key="4">
    <source>
        <dbReference type="RuleBase" id="RU362057"/>
    </source>
</evidence>
<organism evidence="5 6">
    <name type="scientific">Urochloa decumbens</name>
    <dbReference type="NCBI Taxonomy" id="240449"/>
    <lineage>
        <taxon>Eukaryota</taxon>
        <taxon>Viridiplantae</taxon>
        <taxon>Streptophyta</taxon>
        <taxon>Embryophyta</taxon>
        <taxon>Tracheophyta</taxon>
        <taxon>Spermatophyta</taxon>
        <taxon>Magnoliopsida</taxon>
        <taxon>Liliopsida</taxon>
        <taxon>Poales</taxon>
        <taxon>Poaceae</taxon>
        <taxon>PACMAD clade</taxon>
        <taxon>Panicoideae</taxon>
        <taxon>Panicodae</taxon>
        <taxon>Paniceae</taxon>
        <taxon>Melinidinae</taxon>
        <taxon>Urochloa</taxon>
    </lineage>
</organism>